<sequence>MVGRYVAESAVKKLIAIASKSKRDVNHLDFILSIGSSWSGIICFKPTKKPDRTPWKPETGI</sequence>
<evidence type="ECO:0000313" key="1">
    <source>
        <dbReference type="EMBL" id="MBW83786.1"/>
    </source>
</evidence>
<dbReference type="EMBL" id="GGEC01003303">
    <property type="protein sequence ID" value="MBW83786.1"/>
    <property type="molecule type" value="Transcribed_RNA"/>
</dbReference>
<keyword evidence="1" id="KW-0472">Membrane</keyword>
<protein>
    <submittedName>
        <fullName evidence="1">Transmembrane protein</fullName>
    </submittedName>
</protein>
<keyword evidence="1" id="KW-0812">Transmembrane</keyword>
<proteinExistence type="predicted"/>
<accession>A0A2P2IRH5</accession>
<organism evidence="1">
    <name type="scientific">Rhizophora mucronata</name>
    <name type="common">Asiatic mangrove</name>
    <dbReference type="NCBI Taxonomy" id="61149"/>
    <lineage>
        <taxon>Eukaryota</taxon>
        <taxon>Viridiplantae</taxon>
        <taxon>Streptophyta</taxon>
        <taxon>Embryophyta</taxon>
        <taxon>Tracheophyta</taxon>
        <taxon>Spermatophyta</taxon>
        <taxon>Magnoliopsida</taxon>
        <taxon>eudicotyledons</taxon>
        <taxon>Gunneridae</taxon>
        <taxon>Pentapetalae</taxon>
        <taxon>rosids</taxon>
        <taxon>fabids</taxon>
        <taxon>Malpighiales</taxon>
        <taxon>Rhizophoraceae</taxon>
        <taxon>Rhizophora</taxon>
    </lineage>
</organism>
<dbReference type="AlphaFoldDB" id="A0A2P2IRH5"/>
<name>A0A2P2IRH5_RHIMU</name>
<reference evidence="1" key="1">
    <citation type="submission" date="2018-02" db="EMBL/GenBank/DDBJ databases">
        <title>Rhizophora mucronata_Transcriptome.</title>
        <authorList>
            <person name="Meera S.P."/>
            <person name="Sreeshan A."/>
            <person name="Augustine A."/>
        </authorList>
    </citation>
    <scope>NUCLEOTIDE SEQUENCE</scope>
    <source>
        <tissue evidence="1">Leaf</tissue>
    </source>
</reference>